<feature type="region of interest" description="Disordered" evidence="1">
    <location>
        <begin position="144"/>
        <end position="179"/>
    </location>
</feature>
<feature type="compositionally biased region" description="Low complexity" evidence="1">
    <location>
        <begin position="418"/>
        <end position="427"/>
    </location>
</feature>
<evidence type="ECO:0008006" key="6">
    <source>
        <dbReference type="Google" id="ProtNLM"/>
    </source>
</evidence>
<feature type="signal peptide" evidence="3">
    <location>
        <begin position="1"/>
        <end position="20"/>
    </location>
</feature>
<evidence type="ECO:0000313" key="5">
    <source>
        <dbReference type="Proteomes" id="UP000192596"/>
    </source>
</evidence>
<feature type="transmembrane region" description="Helical" evidence="2">
    <location>
        <begin position="210"/>
        <end position="233"/>
    </location>
</feature>
<keyword evidence="2" id="KW-0812">Transmembrane</keyword>
<name>A0A1V8T7U0_9PEZI</name>
<dbReference type="InParanoid" id="A0A1V8T7U0"/>
<dbReference type="Proteomes" id="UP000192596">
    <property type="component" value="Unassembled WGS sequence"/>
</dbReference>
<keyword evidence="3" id="KW-0732">Signal</keyword>
<dbReference type="EMBL" id="NAJO01000014">
    <property type="protein sequence ID" value="OQO07465.1"/>
    <property type="molecule type" value="Genomic_DNA"/>
</dbReference>
<feature type="region of interest" description="Disordered" evidence="1">
    <location>
        <begin position="257"/>
        <end position="306"/>
    </location>
</feature>
<dbReference type="OrthoDB" id="5338512at2759"/>
<feature type="compositionally biased region" description="Basic and acidic residues" evidence="1">
    <location>
        <begin position="282"/>
        <end position="294"/>
    </location>
</feature>
<feature type="region of interest" description="Disordered" evidence="1">
    <location>
        <begin position="338"/>
        <end position="486"/>
    </location>
</feature>
<evidence type="ECO:0000313" key="4">
    <source>
        <dbReference type="EMBL" id="OQO07465.1"/>
    </source>
</evidence>
<keyword evidence="2" id="KW-0472">Membrane</keyword>
<protein>
    <recommendedName>
        <fullName evidence="6">Mid2 domain-containing protein</fullName>
    </recommendedName>
</protein>
<reference evidence="5" key="1">
    <citation type="submission" date="2017-03" db="EMBL/GenBank/DDBJ databases">
        <title>Genomes of endolithic fungi from Antarctica.</title>
        <authorList>
            <person name="Coleine C."/>
            <person name="Masonjones S."/>
            <person name="Stajich J.E."/>
        </authorList>
    </citation>
    <scope>NUCLEOTIDE SEQUENCE [LARGE SCALE GENOMIC DNA]</scope>
    <source>
        <strain evidence="5">CCFEE 5527</strain>
    </source>
</reference>
<evidence type="ECO:0000256" key="3">
    <source>
        <dbReference type="SAM" id="SignalP"/>
    </source>
</evidence>
<sequence length="566" mass="59670">MSSLASIILLGSLFSTSTLAAVLRPLPPALRPRDTQTCGGIPSLTQCGAAFPPDFCCPSSTTCLQLDTTALAVLCCPAGQDCQFIQPIVCDQSAQNATQQPSNQLHSEPTLELQTCGDACCPMGASCQNGMCLVKTRAAASTTSGAVSGSTGATSAPTAISEPAATTTTPEASSSVASPSATAVAAAPLNSEPANATVTTPPKSDFSGSAFAAGFVPGIIIGALIVALLLWCLSRRRRQSYASEKYAAHSEDQLTDLSTISRASPNTNGAGKPIHQRSISEPIREAQTPHRTDFMRSTPPRLPDPVHPFTEPSYTTSAIGPITPARQSPRLKALFSRSPLFPTTSSPRTLPTEPLPSHLKRGTLSHTMSTKSTPHDPRNPNPYIISPIRALRTKKSSHSLRRQMTSAAMSHRSRSRGSGRLSRNDSSASTETIKVLMPSREPYTPDQRNLYSYQAPASLPSTRYEPPTPSTGPAKPSLNSPYTPTRYYGQGGDGSIGRAMGKGLGQELRQGQGLGGGKVTGVVIGDHGLAVEKDGRVIDHRLTTFSGLMERAGCRVEDFVGPVPRR</sequence>
<proteinExistence type="predicted"/>
<organism evidence="4 5">
    <name type="scientific">Cryoendolithus antarcticus</name>
    <dbReference type="NCBI Taxonomy" id="1507870"/>
    <lineage>
        <taxon>Eukaryota</taxon>
        <taxon>Fungi</taxon>
        <taxon>Dikarya</taxon>
        <taxon>Ascomycota</taxon>
        <taxon>Pezizomycotina</taxon>
        <taxon>Dothideomycetes</taxon>
        <taxon>Dothideomycetidae</taxon>
        <taxon>Cladosporiales</taxon>
        <taxon>Cladosporiaceae</taxon>
        <taxon>Cryoendolithus</taxon>
    </lineage>
</organism>
<feature type="compositionally biased region" description="Polar residues" evidence="1">
    <location>
        <begin position="257"/>
        <end position="269"/>
    </location>
</feature>
<feature type="compositionally biased region" description="Basic residues" evidence="1">
    <location>
        <begin position="391"/>
        <end position="401"/>
    </location>
</feature>
<gene>
    <name evidence="4" type="ORF">B0A48_07162</name>
</gene>
<evidence type="ECO:0000256" key="1">
    <source>
        <dbReference type="SAM" id="MobiDB-lite"/>
    </source>
</evidence>
<keyword evidence="2" id="KW-1133">Transmembrane helix</keyword>
<keyword evidence="5" id="KW-1185">Reference proteome</keyword>
<accession>A0A1V8T7U0</accession>
<feature type="chain" id="PRO_5013388677" description="Mid2 domain-containing protein" evidence="3">
    <location>
        <begin position="21"/>
        <end position="566"/>
    </location>
</feature>
<comment type="caution">
    <text evidence="4">The sequence shown here is derived from an EMBL/GenBank/DDBJ whole genome shotgun (WGS) entry which is preliminary data.</text>
</comment>
<dbReference type="AlphaFoldDB" id="A0A1V8T7U0"/>
<evidence type="ECO:0000256" key="2">
    <source>
        <dbReference type="SAM" id="Phobius"/>
    </source>
</evidence>